<dbReference type="CDD" id="cd09272">
    <property type="entry name" value="RNase_HI_RT_Ty1"/>
    <property type="match status" value="1"/>
</dbReference>
<dbReference type="Pfam" id="PF22936">
    <property type="entry name" value="Pol_BBD"/>
    <property type="match status" value="1"/>
</dbReference>
<accession>A0ABQ5GI06</accession>
<keyword evidence="3" id="KW-1185">Reference proteome</keyword>
<dbReference type="PANTHER" id="PTHR11439">
    <property type="entry name" value="GAG-POL-RELATED RETROTRANSPOSON"/>
    <property type="match status" value="1"/>
</dbReference>
<sequence length="820" mass="92629">MSHEEVLHKNTIGIKSPIEVTAAKDQQVVTELVALRTLAKNGQGSGLCHMVACIKSAYGSKTSPSSTNGAVNTAHGATTASTQATIVNSTTIDNLSDAVICAFFASQPNSPQLDNEDLQQINPDDLEERDLRWQMAMLTMRASRFLKNTGRKLTVNGNETIRFDKSKVECYNCHKGDTLQGSAGLQGTKKTAIGRTKEGLCPVNDQAEEGSTNFALMAYSSTSSNSEGNLQMDLQDQGVIDSGCSRHLTGTMSYLTNYEEIDEGYVAFGGNPKGGKITGKGTIKTGNLDFENVYFVRELKFNLFSVSQMCYKKNSFLFNDTECIVLSPNFKLTDESHVLLKVPTKNNMYSIDLKNIVPKVGLACLFAKATSDESKFWHMRLDHNFKTMNKLVKENLVRGDGQYEMEFKNKEMNQFCERKRTMLADSKLPTNFLVNEFIKPVVTGNQLMYEVQKMCLLQFKESQDVGSYLQVMDDKEGLMRSMKKVLTINNSGSFYACQSSIPTTRVHKDHPLDQVIKDLQSTTLKRKMIKNLEEFGFVRRPKTVVNDIDKITNLERGYAGRAYTIDSYKNWSLVGFTKWQKKEKGFDLMRWMSRVLFFMVRLKRKSMLSTPGFEDPDLLDRISSMGELTFFLGLQVKQKEDGIFISQDKYVTEILKKFGFTDVKTASTPMETQKPLLKDEDGEEVDVHLYRLMIGSLMYLTSLRPDIMFAVCACARYQINPKVSHLHVVKRIFRLIPWQCKKQTMVANSTTKAEYVAASSCCGQVLWIQNQLLDYGDSDEKKLIQMIKIHTDKNVVDLLTKAFDVNRFQYLIASIGMLNL</sequence>
<dbReference type="Proteomes" id="UP001151760">
    <property type="component" value="Unassembled WGS sequence"/>
</dbReference>
<reference evidence="2" key="1">
    <citation type="journal article" date="2022" name="Int. J. Mol. Sci.">
        <title>Draft Genome of Tanacetum Coccineum: Genomic Comparison of Closely Related Tanacetum-Family Plants.</title>
        <authorList>
            <person name="Yamashiro T."/>
            <person name="Shiraishi A."/>
            <person name="Nakayama K."/>
            <person name="Satake H."/>
        </authorList>
    </citation>
    <scope>NUCLEOTIDE SEQUENCE</scope>
</reference>
<reference evidence="2" key="2">
    <citation type="submission" date="2022-01" db="EMBL/GenBank/DDBJ databases">
        <authorList>
            <person name="Yamashiro T."/>
            <person name="Shiraishi A."/>
            <person name="Satake H."/>
            <person name="Nakayama K."/>
        </authorList>
    </citation>
    <scope>NUCLEOTIDE SEQUENCE</scope>
</reference>
<feature type="domain" description="Retrovirus-related Pol polyprotein from transposon TNT 1-94-like beta-barrel" evidence="1">
    <location>
        <begin position="239"/>
        <end position="311"/>
    </location>
</feature>
<dbReference type="PANTHER" id="PTHR11439:SF463">
    <property type="entry name" value="REVERSE TRANSCRIPTASE TY1_COPIA-TYPE DOMAIN-CONTAINING PROTEIN"/>
    <property type="match status" value="1"/>
</dbReference>
<dbReference type="InterPro" id="IPR054722">
    <property type="entry name" value="PolX-like_BBD"/>
</dbReference>
<name>A0ABQ5GI06_9ASTR</name>
<gene>
    <name evidence="2" type="ORF">Tco_1042075</name>
</gene>
<dbReference type="EMBL" id="BQNB010018522">
    <property type="protein sequence ID" value="GJT75350.1"/>
    <property type="molecule type" value="Genomic_DNA"/>
</dbReference>
<evidence type="ECO:0000313" key="2">
    <source>
        <dbReference type="EMBL" id="GJT75350.1"/>
    </source>
</evidence>
<proteinExistence type="predicted"/>
<evidence type="ECO:0000259" key="1">
    <source>
        <dbReference type="Pfam" id="PF22936"/>
    </source>
</evidence>
<comment type="caution">
    <text evidence="2">The sequence shown here is derived from an EMBL/GenBank/DDBJ whole genome shotgun (WGS) entry which is preliminary data.</text>
</comment>
<organism evidence="2 3">
    <name type="scientific">Tanacetum coccineum</name>
    <dbReference type="NCBI Taxonomy" id="301880"/>
    <lineage>
        <taxon>Eukaryota</taxon>
        <taxon>Viridiplantae</taxon>
        <taxon>Streptophyta</taxon>
        <taxon>Embryophyta</taxon>
        <taxon>Tracheophyta</taxon>
        <taxon>Spermatophyta</taxon>
        <taxon>Magnoliopsida</taxon>
        <taxon>eudicotyledons</taxon>
        <taxon>Gunneridae</taxon>
        <taxon>Pentapetalae</taxon>
        <taxon>asterids</taxon>
        <taxon>campanulids</taxon>
        <taxon>Asterales</taxon>
        <taxon>Asteraceae</taxon>
        <taxon>Asteroideae</taxon>
        <taxon>Anthemideae</taxon>
        <taxon>Anthemidinae</taxon>
        <taxon>Tanacetum</taxon>
    </lineage>
</organism>
<protein>
    <submittedName>
        <fullName evidence="2">Ribonuclease H-like domain-containing protein</fullName>
    </submittedName>
</protein>
<evidence type="ECO:0000313" key="3">
    <source>
        <dbReference type="Proteomes" id="UP001151760"/>
    </source>
</evidence>